<organism evidence="6 7">
    <name type="scientific">Candidatus Collierbacteria bacterium GW2011_GWF2_44_15</name>
    <dbReference type="NCBI Taxonomy" id="1618404"/>
    <lineage>
        <taxon>Bacteria</taxon>
        <taxon>Candidatus Collieribacteriota</taxon>
    </lineage>
</organism>
<dbReference type="Proteomes" id="UP000033861">
    <property type="component" value="Unassembled WGS sequence"/>
</dbReference>
<sequence>MDSDNTLQNAHATGPTTLETSVSKYLPYLQDIQRKLTTLLVVILISGLSGFFYYQKILSFILKIFNLEGITIVLSSPYQFIDLAINTGIATGVVVAFPLLIYYVLQFLRPALAVKEFKLLLRLAPLALVLFILGFAFGIWVMQFVINIYSQTALDFNVSNIWDISRFFSQTIIMGVSLGLVFELPIVVTLLIKAKLIKKKTISNNRRFVYAGILVLAALLPPNDVISLSILTIVPLLLFEIALLLNKQYI</sequence>
<comment type="subcellular location">
    <subcellularLocation>
        <location evidence="1">Membrane</location>
        <topology evidence="1">Multi-pass membrane protein</topology>
    </subcellularLocation>
</comment>
<keyword evidence="2 5" id="KW-0812">Transmembrane</keyword>
<feature type="transmembrane region" description="Helical" evidence="5">
    <location>
        <begin position="84"/>
        <end position="105"/>
    </location>
</feature>
<dbReference type="PRINTS" id="PR01840">
    <property type="entry name" value="TATCFAMILY"/>
</dbReference>
<dbReference type="GO" id="GO:0065002">
    <property type="term" value="P:intracellular protein transmembrane transport"/>
    <property type="evidence" value="ECO:0007669"/>
    <property type="project" value="TreeGrafter"/>
</dbReference>
<dbReference type="AlphaFoldDB" id="A0A0G1HH82"/>
<evidence type="ECO:0000313" key="6">
    <source>
        <dbReference type="EMBL" id="KKT45898.1"/>
    </source>
</evidence>
<accession>A0A0G1HH82</accession>
<evidence type="ECO:0000256" key="2">
    <source>
        <dbReference type="ARBA" id="ARBA00022692"/>
    </source>
</evidence>
<dbReference type="PANTHER" id="PTHR30371:SF0">
    <property type="entry name" value="SEC-INDEPENDENT PROTEIN TRANSLOCASE PROTEIN TATC, CHLOROPLASTIC-RELATED"/>
    <property type="match status" value="1"/>
</dbReference>
<comment type="caution">
    <text evidence="6">The sequence shown here is derived from an EMBL/GenBank/DDBJ whole genome shotgun (WGS) entry which is preliminary data.</text>
</comment>
<keyword evidence="3 5" id="KW-1133">Transmembrane helix</keyword>
<protein>
    <submittedName>
        <fullName evidence="6">Sec-independent protein translocase, TatC subunit</fullName>
    </submittedName>
</protein>
<feature type="transmembrane region" description="Helical" evidence="5">
    <location>
        <begin position="226"/>
        <end position="245"/>
    </location>
</feature>
<dbReference type="GO" id="GO:0033281">
    <property type="term" value="C:TAT protein transport complex"/>
    <property type="evidence" value="ECO:0007669"/>
    <property type="project" value="TreeGrafter"/>
</dbReference>
<evidence type="ECO:0000256" key="1">
    <source>
        <dbReference type="ARBA" id="ARBA00004141"/>
    </source>
</evidence>
<evidence type="ECO:0000313" key="7">
    <source>
        <dbReference type="Proteomes" id="UP000033861"/>
    </source>
</evidence>
<feature type="transmembrane region" description="Helical" evidence="5">
    <location>
        <begin position="36"/>
        <end position="53"/>
    </location>
</feature>
<feature type="transmembrane region" description="Helical" evidence="5">
    <location>
        <begin position="204"/>
        <end position="220"/>
    </location>
</feature>
<evidence type="ECO:0000256" key="3">
    <source>
        <dbReference type="ARBA" id="ARBA00022989"/>
    </source>
</evidence>
<feature type="transmembrane region" description="Helical" evidence="5">
    <location>
        <begin position="126"/>
        <end position="149"/>
    </location>
</feature>
<reference evidence="6 7" key="1">
    <citation type="journal article" date="2015" name="Nature">
        <title>rRNA introns, odd ribosomes, and small enigmatic genomes across a large radiation of phyla.</title>
        <authorList>
            <person name="Brown C.T."/>
            <person name="Hug L.A."/>
            <person name="Thomas B.C."/>
            <person name="Sharon I."/>
            <person name="Castelle C.J."/>
            <person name="Singh A."/>
            <person name="Wilkins M.J."/>
            <person name="Williams K.H."/>
            <person name="Banfield J.F."/>
        </authorList>
    </citation>
    <scope>NUCLEOTIDE SEQUENCE [LARGE SCALE GENOMIC DNA]</scope>
</reference>
<name>A0A0G1HH82_9BACT</name>
<keyword evidence="4 5" id="KW-0472">Membrane</keyword>
<gene>
    <name evidence="6" type="ORF">UW35_C0028G0027</name>
</gene>
<dbReference type="EMBL" id="LCHZ01000028">
    <property type="protein sequence ID" value="KKT45898.1"/>
    <property type="molecule type" value="Genomic_DNA"/>
</dbReference>
<dbReference type="GO" id="GO:0043953">
    <property type="term" value="P:protein transport by the Tat complex"/>
    <property type="evidence" value="ECO:0007669"/>
    <property type="project" value="TreeGrafter"/>
</dbReference>
<dbReference type="InterPro" id="IPR002033">
    <property type="entry name" value="TatC"/>
</dbReference>
<dbReference type="PANTHER" id="PTHR30371">
    <property type="entry name" value="SEC-INDEPENDENT PROTEIN TRANSLOCASE PROTEIN TATC"/>
    <property type="match status" value="1"/>
</dbReference>
<proteinExistence type="predicted"/>
<evidence type="ECO:0000256" key="4">
    <source>
        <dbReference type="ARBA" id="ARBA00023136"/>
    </source>
</evidence>
<dbReference type="Pfam" id="PF00902">
    <property type="entry name" value="TatC"/>
    <property type="match status" value="1"/>
</dbReference>
<feature type="transmembrane region" description="Helical" evidence="5">
    <location>
        <begin position="169"/>
        <end position="192"/>
    </location>
</feature>
<dbReference type="GO" id="GO:0009977">
    <property type="term" value="F:proton motive force dependent protein transmembrane transporter activity"/>
    <property type="evidence" value="ECO:0007669"/>
    <property type="project" value="TreeGrafter"/>
</dbReference>
<evidence type="ECO:0000256" key="5">
    <source>
        <dbReference type="SAM" id="Phobius"/>
    </source>
</evidence>
<dbReference type="STRING" id="1618404.UW35_C0028G0027"/>